<feature type="transmembrane region" description="Helical" evidence="1">
    <location>
        <begin position="12"/>
        <end position="34"/>
    </location>
</feature>
<dbReference type="AlphaFoldDB" id="A0A8D5AJS3"/>
<organism evidence="2 3">
    <name type="scientific">Methylogaea oryzae</name>
    <dbReference type="NCBI Taxonomy" id="1295382"/>
    <lineage>
        <taxon>Bacteria</taxon>
        <taxon>Pseudomonadati</taxon>
        <taxon>Pseudomonadota</taxon>
        <taxon>Gammaproteobacteria</taxon>
        <taxon>Methylococcales</taxon>
        <taxon>Methylococcaceae</taxon>
        <taxon>Methylogaea</taxon>
    </lineage>
</organism>
<keyword evidence="1" id="KW-0472">Membrane</keyword>
<dbReference type="KEGG" id="moz:MoryE10_09570"/>
<keyword evidence="1" id="KW-1133">Transmembrane helix</keyword>
<reference evidence="2" key="1">
    <citation type="submission" date="2019-06" db="EMBL/GenBank/DDBJ databases">
        <title>Complete genome sequence of Methylogaea oryzae strain JCM16910.</title>
        <authorList>
            <person name="Asakawa S."/>
        </authorList>
    </citation>
    <scope>NUCLEOTIDE SEQUENCE</scope>
    <source>
        <strain evidence="2">E10</strain>
    </source>
</reference>
<proteinExistence type="predicted"/>
<evidence type="ECO:0000256" key="1">
    <source>
        <dbReference type="SAM" id="Phobius"/>
    </source>
</evidence>
<dbReference type="EMBL" id="AP019782">
    <property type="protein sequence ID" value="BBL70351.1"/>
    <property type="molecule type" value="Genomic_DNA"/>
</dbReference>
<accession>A0A8D5AJS3</accession>
<evidence type="ECO:0000313" key="2">
    <source>
        <dbReference type="EMBL" id="BBL70351.1"/>
    </source>
</evidence>
<protein>
    <submittedName>
        <fullName evidence="2">Uncharacterized protein</fullName>
    </submittedName>
</protein>
<dbReference type="Proteomes" id="UP000824988">
    <property type="component" value="Chromosome"/>
</dbReference>
<sequence length="68" mass="7788">MSESVVHVAFYIGYIAMVLGGICLLMALLCWAAILSNRAQHALIDTLGGWKVFMEYREWFHSREDKKP</sequence>
<evidence type="ECO:0000313" key="3">
    <source>
        <dbReference type="Proteomes" id="UP000824988"/>
    </source>
</evidence>
<dbReference type="RefSeq" id="WP_221048377.1">
    <property type="nucleotide sequence ID" value="NZ_AP019782.1"/>
</dbReference>
<keyword evidence="1" id="KW-0812">Transmembrane</keyword>
<keyword evidence="3" id="KW-1185">Reference proteome</keyword>
<gene>
    <name evidence="2" type="ORF">MoryE10_09570</name>
</gene>
<name>A0A8D5AJS3_9GAMM</name>